<evidence type="ECO:0000313" key="4">
    <source>
        <dbReference type="Proteomes" id="UP000304947"/>
    </source>
</evidence>
<gene>
    <name evidence="3" type="ORF">D6C83_00036</name>
</gene>
<dbReference type="PROSITE" id="PS50235">
    <property type="entry name" value="USP_3"/>
    <property type="match status" value="1"/>
</dbReference>
<feature type="compositionally biased region" description="Acidic residues" evidence="1">
    <location>
        <begin position="194"/>
        <end position="203"/>
    </location>
</feature>
<dbReference type="SUPFAM" id="SSF54001">
    <property type="entry name" value="Cysteine proteinases"/>
    <property type="match status" value="1"/>
</dbReference>
<organism evidence="3 4">
    <name type="scientific">Aureobasidium pullulans</name>
    <name type="common">Black yeast</name>
    <name type="synonym">Pullularia pullulans</name>
    <dbReference type="NCBI Taxonomy" id="5580"/>
    <lineage>
        <taxon>Eukaryota</taxon>
        <taxon>Fungi</taxon>
        <taxon>Dikarya</taxon>
        <taxon>Ascomycota</taxon>
        <taxon>Pezizomycotina</taxon>
        <taxon>Dothideomycetes</taxon>
        <taxon>Dothideomycetidae</taxon>
        <taxon>Dothideales</taxon>
        <taxon>Saccotheciaceae</taxon>
        <taxon>Aureobasidium</taxon>
    </lineage>
</organism>
<feature type="compositionally biased region" description="Acidic residues" evidence="1">
    <location>
        <begin position="346"/>
        <end position="379"/>
    </location>
</feature>
<dbReference type="Proteomes" id="UP000304947">
    <property type="component" value="Unassembled WGS sequence"/>
</dbReference>
<dbReference type="GO" id="GO:0005634">
    <property type="term" value="C:nucleus"/>
    <property type="evidence" value="ECO:0007669"/>
    <property type="project" value="TreeGrafter"/>
</dbReference>
<feature type="compositionally biased region" description="Acidic residues" evidence="1">
    <location>
        <begin position="293"/>
        <end position="302"/>
    </location>
</feature>
<comment type="caution">
    <text evidence="3">The sequence shown here is derived from an EMBL/GenBank/DDBJ whole genome shotgun (WGS) entry which is preliminary data.</text>
</comment>
<feature type="compositionally biased region" description="Basic residues" evidence="1">
    <location>
        <begin position="241"/>
        <end position="252"/>
    </location>
</feature>
<feature type="compositionally biased region" description="Low complexity" evidence="1">
    <location>
        <begin position="17"/>
        <end position="29"/>
    </location>
</feature>
<name>A0A4T0EP50_AURPU</name>
<dbReference type="InterPro" id="IPR018200">
    <property type="entry name" value="USP_CS"/>
</dbReference>
<dbReference type="PANTHER" id="PTHR14689:SF0">
    <property type="entry name" value="COILED-COIL DOMAIN-CONTAINING PROTEIN 82"/>
    <property type="match status" value="1"/>
</dbReference>
<feature type="region of interest" description="Disordered" evidence="1">
    <location>
        <begin position="841"/>
        <end position="913"/>
    </location>
</feature>
<feature type="region of interest" description="Disordered" evidence="1">
    <location>
        <begin position="534"/>
        <end position="573"/>
    </location>
</feature>
<reference evidence="3 4" key="1">
    <citation type="submission" date="2018-10" db="EMBL/GenBank/DDBJ databases">
        <title>Fifty Aureobasidium pullulans genomes reveal a recombining polyextremotolerant generalist.</title>
        <authorList>
            <person name="Gostincar C."/>
            <person name="Turk M."/>
            <person name="Zajc J."/>
            <person name="Gunde-Cimerman N."/>
        </authorList>
    </citation>
    <scope>NUCLEOTIDE SEQUENCE [LARGE SCALE GENOMIC DNA]</scope>
    <source>
        <strain evidence="3 4">EXF-3380</strain>
    </source>
</reference>
<dbReference type="Gene3D" id="3.90.70.10">
    <property type="entry name" value="Cysteine proteinases"/>
    <property type="match status" value="1"/>
</dbReference>
<dbReference type="EMBL" id="QZBU01000003">
    <property type="protein sequence ID" value="TIA76468.1"/>
    <property type="molecule type" value="Genomic_DNA"/>
</dbReference>
<accession>A0A4T0EP50</accession>
<dbReference type="InterPro" id="IPR025451">
    <property type="entry name" value="DUF4211"/>
</dbReference>
<feature type="compositionally biased region" description="Basic and acidic residues" evidence="1">
    <location>
        <begin position="534"/>
        <end position="549"/>
    </location>
</feature>
<proteinExistence type="predicted"/>
<feature type="domain" description="USP" evidence="2">
    <location>
        <begin position="645"/>
        <end position="717"/>
    </location>
</feature>
<evidence type="ECO:0000313" key="3">
    <source>
        <dbReference type="EMBL" id="TIA76468.1"/>
    </source>
</evidence>
<feature type="region of interest" description="Disordered" evidence="1">
    <location>
        <begin position="736"/>
        <end position="800"/>
    </location>
</feature>
<sequence length="913" mass="100755">MPRSSKRQTRLTFDPLPTSSPAPSDISSSVRDRAATVRFEGASPAKSRKVRDAPGTSSLISAPASGIPKKSLPPTPDPTGPTTSFGASAVSEDDEDVRPTPRLSSRKNLKKQQKLDLTPSSPRAINHSRPVRAGFFGTQQQLDVGSSDESDEQAMTLPVKSHKKKSKRQEKKQKSPSPDMEVEIVQESAPVIPGDDDDSEDDLPATPAINRKRKRQAHSSSPLSLIPEDEDDDSDVVITGSRKRSLSTKKRALSPASGSDPEELSDEPPSSRSRKRLRRGKDPVPMSTITEEEKQELEDDLVDLASSGSDGEVRLSKRNKSSQKSARQLALERLKARRGAPMSSLVEDEQDDEEEEEEQPDDEADYDQSSAEDEDEDYDLPGPSTHRTTRKQMFAEDEEDEGFVIEDDDGPLGVPTNDVPIAFTRYASMKAKDLFRFAIDWMVQKKINPAFQMDDEIYDLTFKKLDDEVKGLAGSKFQSAAWTAQFTLALQARPDLLSARLDRKSSDHFGRDKCDACNRSGHPATYELKFEGKPYDKNSLEPVAPRKEANEDDDEDSDSDESSVDENAAVNYDSQGRQILPEETVFYLGKFCMSNAETAHSLQHWRYHLYEWVVEYLESAGWNTPKLIVKRDKWSVRKRRKHANKIVDLMEEEGKEYIYDLFAVDNHYGGLGGGHYTAYAKNFYDGNWYDYNDSSVSRQNPEGVVSTAAYLLFYRRRSPTPLGPAYLQELVLKARNPEEASDGEDESGEGERLGDHSSASSRLPGSSNAGAVGAGAAITGTPQQGANAGGPGRGVSQAVMPTSEFNDDEGISLNDELYDSNTTAATLANQEASWGFEVLGEDDNTTSVNTPADTASDRPDAGSDAGDRLMELVNDEHEKDRYGDNDSPPPLMDDETMIEEGQEQFDGPNARSI</sequence>
<dbReference type="AlphaFoldDB" id="A0A4T0EP50"/>
<dbReference type="InterPro" id="IPR038765">
    <property type="entry name" value="Papain-like_cys_pep_sf"/>
</dbReference>
<feature type="compositionally biased region" description="Polar residues" evidence="1">
    <location>
        <begin position="757"/>
        <end position="768"/>
    </location>
</feature>
<evidence type="ECO:0000259" key="2">
    <source>
        <dbReference type="PROSITE" id="PS50235"/>
    </source>
</evidence>
<protein>
    <recommendedName>
        <fullName evidence="2">USP domain-containing protein</fullName>
    </recommendedName>
</protein>
<feature type="region of interest" description="Disordered" evidence="1">
    <location>
        <begin position="1"/>
        <end position="397"/>
    </location>
</feature>
<dbReference type="GO" id="GO:0016579">
    <property type="term" value="P:protein deubiquitination"/>
    <property type="evidence" value="ECO:0007669"/>
    <property type="project" value="InterPro"/>
</dbReference>
<feature type="compositionally biased region" description="Acidic residues" evidence="1">
    <location>
        <begin position="892"/>
        <end position="903"/>
    </location>
</feature>
<dbReference type="InterPro" id="IPR028889">
    <property type="entry name" value="USP"/>
</dbReference>
<dbReference type="Pfam" id="PF13926">
    <property type="entry name" value="DUF4211"/>
    <property type="match status" value="1"/>
</dbReference>
<evidence type="ECO:0000256" key="1">
    <source>
        <dbReference type="SAM" id="MobiDB-lite"/>
    </source>
</evidence>
<feature type="compositionally biased region" description="Acidic residues" evidence="1">
    <location>
        <begin position="739"/>
        <end position="748"/>
    </location>
</feature>
<feature type="compositionally biased region" description="Acidic residues" evidence="1">
    <location>
        <begin position="550"/>
        <end position="564"/>
    </location>
</feature>
<feature type="compositionally biased region" description="Basic residues" evidence="1">
    <location>
        <begin position="160"/>
        <end position="171"/>
    </location>
</feature>
<dbReference type="PANTHER" id="PTHR14689">
    <property type="entry name" value="PHORBOL-ESTER_DAG-TYPE DOMAIN-CONTAINING PROTEIN"/>
    <property type="match status" value="1"/>
</dbReference>
<dbReference type="GO" id="GO:0004843">
    <property type="term" value="F:cysteine-type deubiquitinase activity"/>
    <property type="evidence" value="ECO:0007669"/>
    <property type="project" value="InterPro"/>
</dbReference>
<dbReference type="PROSITE" id="PS00973">
    <property type="entry name" value="USP_2"/>
    <property type="match status" value="1"/>
</dbReference>
<feature type="compositionally biased region" description="Basic and acidic residues" evidence="1">
    <location>
        <begin position="855"/>
        <end position="884"/>
    </location>
</feature>